<reference evidence="1 2" key="1">
    <citation type="submission" date="2014-02" db="EMBL/GenBank/DDBJ databases">
        <title>The small core and large imbalanced accessory genome model reveals a collaborative survival strategy of Sorangium cellulosum strains in nature.</title>
        <authorList>
            <person name="Han K."/>
            <person name="Peng R."/>
            <person name="Blom J."/>
            <person name="Li Y.-Z."/>
        </authorList>
    </citation>
    <scope>NUCLEOTIDE SEQUENCE [LARGE SCALE GENOMIC DNA]</scope>
    <source>
        <strain evidence="1 2">So0157-25</strain>
    </source>
</reference>
<sequence length="74" mass="8323">MGCRLDAPERLAWLEVEGDGLRPRQVRCPRRADEMTDAHECFACKRFGTLALHPTGTKVYIVCEPFAEATDEGE</sequence>
<accession>A0A150PDT2</accession>
<dbReference type="Proteomes" id="UP000075420">
    <property type="component" value="Unassembled WGS sequence"/>
</dbReference>
<dbReference type="AlphaFoldDB" id="A0A150PDT2"/>
<organism evidence="1 2">
    <name type="scientific">Sorangium cellulosum</name>
    <name type="common">Polyangium cellulosum</name>
    <dbReference type="NCBI Taxonomy" id="56"/>
    <lineage>
        <taxon>Bacteria</taxon>
        <taxon>Pseudomonadati</taxon>
        <taxon>Myxococcota</taxon>
        <taxon>Polyangia</taxon>
        <taxon>Polyangiales</taxon>
        <taxon>Polyangiaceae</taxon>
        <taxon>Sorangium</taxon>
    </lineage>
</organism>
<gene>
    <name evidence="1" type="ORF">BE08_19170</name>
</gene>
<evidence type="ECO:0000313" key="2">
    <source>
        <dbReference type="Proteomes" id="UP000075420"/>
    </source>
</evidence>
<dbReference type="EMBL" id="JELY01002082">
    <property type="protein sequence ID" value="KYF53668.1"/>
    <property type="molecule type" value="Genomic_DNA"/>
</dbReference>
<protein>
    <submittedName>
        <fullName evidence="1">Uncharacterized protein</fullName>
    </submittedName>
</protein>
<comment type="caution">
    <text evidence="1">The sequence shown here is derived from an EMBL/GenBank/DDBJ whole genome shotgun (WGS) entry which is preliminary data.</text>
</comment>
<name>A0A150PDT2_SORCE</name>
<evidence type="ECO:0000313" key="1">
    <source>
        <dbReference type="EMBL" id="KYF53668.1"/>
    </source>
</evidence>
<proteinExistence type="predicted"/>